<reference evidence="2" key="1">
    <citation type="journal article" date="2013" name="Nature">
        <title>Draft genome of the wheat A-genome progenitor Triticum urartu.</title>
        <authorList>
            <person name="Ling H.Q."/>
            <person name="Zhao S."/>
            <person name="Liu D."/>
            <person name="Wang J."/>
            <person name="Sun H."/>
            <person name="Zhang C."/>
            <person name="Fan H."/>
            <person name="Li D."/>
            <person name="Dong L."/>
            <person name="Tao Y."/>
            <person name="Gao C."/>
            <person name="Wu H."/>
            <person name="Li Y."/>
            <person name="Cui Y."/>
            <person name="Guo X."/>
            <person name="Zheng S."/>
            <person name="Wang B."/>
            <person name="Yu K."/>
            <person name="Liang Q."/>
            <person name="Yang W."/>
            <person name="Lou X."/>
            <person name="Chen J."/>
            <person name="Feng M."/>
            <person name="Jian J."/>
            <person name="Zhang X."/>
            <person name="Luo G."/>
            <person name="Jiang Y."/>
            <person name="Liu J."/>
            <person name="Wang Z."/>
            <person name="Sha Y."/>
            <person name="Zhang B."/>
            <person name="Wu H."/>
            <person name="Tang D."/>
            <person name="Shen Q."/>
            <person name="Xue P."/>
            <person name="Zou S."/>
            <person name="Wang X."/>
            <person name="Liu X."/>
            <person name="Wang F."/>
            <person name="Yang Y."/>
            <person name="An X."/>
            <person name="Dong Z."/>
            <person name="Zhang K."/>
            <person name="Zhang X."/>
            <person name="Luo M.C."/>
            <person name="Dvorak J."/>
            <person name="Tong Y."/>
            <person name="Wang J."/>
            <person name="Yang H."/>
            <person name="Li Z."/>
            <person name="Wang D."/>
            <person name="Zhang A."/>
            <person name="Wang J."/>
        </authorList>
    </citation>
    <scope>NUCLEOTIDE SEQUENCE</scope>
    <source>
        <strain evidence="2">cv. G1812</strain>
    </source>
</reference>
<dbReference type="AlphaFoldDB" id="A0A8R7QSM5"/>
<organism evidence="1 2">
    <name type="scientific">Triticum urartu</name>
    <name type="common">Red wild einkorn</name>
    <name type="synonym">Crithodium urartu</name>
    <dbReference type="NCBI Taxonomy" id="4572"/>
    <lineage>
        <taxon>Eukaryota</taxon>
        <taxon>Viridiplantae</taxon>
        <taxon>Streptophyta</taxon>
        <taxon>Embryophyta</taxon>
        <taxon>Tracheophyta</taxon>
        <taxon>Spermatophyta</taxon>
        <taxon>Magnoliopsida</taxon>
        <taxon>Liliopsida</taxon>
        <taxon>Poales</taxon>
        <taxon>Poaceae</taxon>
        <taxon>BOP clade</taxon>
        <taxon>Pooideae</taxon>
        <taxon>Triticodae</taxon>
        <taxon>Triticeae</taxon>
        <taxon>Triticinae</taxon>
        <taxon>Triticum</taxon>
    </lineage>
</organism>
<dbReference type="Gramene" id="TuG1812G0600003075.01.T04">
    <property type="protein sequence ID" value="TuG1812G0600003075.01.T04.cds410373"/>
    <property type="gene ID" value="TuG1812G0600003075.01"/>
</dbReference>
<protein>
    <submittedName>
        <fullName evidence="1">Uncharacterized protein</fullName>
    </submittedName>
</protein>
<proteinExistence type="predicted"/>
<reference evidence="1" key="3">
    <citation type="submission" date="2022-06" db="UniProtKB">
        <authorList>
            <consortium name="EnsemblPlants"/>
        </authorList>
    </citation>
    <scope>IDENTIFICATION</scope>
</reference>
<evidence type="ECO:0000313" key="2">
    <source>
        <dbReference type="Proteomes" id="UP000015106"/>
    </source>
</evidence>
<dbReference type="Proteomes" id="UP000015106">
    <property type="component" value="Chromosome 6"/>
</dbReference>
<keyword evidence="2" id="KW-1185">Reference proteome</keyword>
<name>A0A8R7QSM5_TRIUA</name>
<dbReference type="EnsemblPlants" id="TuG1812G0600003075.01.T04">
    <property type="protein sequence ID" value="TuG1812G0600003075.01.T04.cds410373"/>
    <property type="gene ID" value="TuG1812G0600003075.01"/>
</dbReference>
<reference evidence="1" key="2">
    <citation type="submission" date="2018-03" db="EMBL/GenBank/DDBJ databases">
        <title>The Triticum urartu genome reveals the dynamic nature of wheat genome evolution.</title>
        <authorList>
            <person name="Ling H."/>
            <person name="Ma B."/>
            <person name="Shi X."/>
            <person name="Liu H."/>
            <person name="Dong L."/>
            <person name="Sun H."/>
            <person name="Cao Y."/>
            <person name="Gao Q."/>
            <person name="Zheng S."/>
            <person name="Li Y."/>
            <person name="Yu Y."/>
            <person name="Du H."/>
            <person name="Qi M."/>
            <person name="Li Y."/>
            <person name="Yu H."/>
            <person name="Cui Y."/>
            <person name="Wang N."/>
            <person name="Chen C."/>
            <person name="Wu H."/>
            <person name="Zhao Y."/>
            <person name="Zhang J."/>
            <person name="Li Y."/>
            <person name="Zhou W."/>
            <person name="Zhang B."/>
            <person name="Hu W."/>
            <person name="Eijk M."/>
            <person name="Tang J."/>
            <person name="Witsenboer H."/>
            <person name="Zhao S."/>
            <person name="Li Z."/>
            <person name="Zhang A."/>
            <person name="Wang D."/>
            <person name="Liang C."/>
        </authorList>
    </citation>
    <scope>NUCLEOTIDE SEQUENCE [LARGE SCALE GENOMIC DNA]</scope>
    <source>
        <strain evidence="1">cv. G1812</strain>
    </source>
</reference>
<accession>A0A8R7QSM5</accession>
<sequence>MMLRSSVSRMFSLPKGWPEMVLRLYQLPIRASLRYYTTGDQIKVHFYPCSRTNCCFIICPRSSNLHS</sequence>
<gene>
    <name evidence="1" type="primary">LOC125514348</name>
</gene>
<evidence type="ECO:0000313" key="1">
    <source>
        <dbReference type="EnsemblPlants" id="TuG1812G0600003075.01.T04.cds410373"/>
    </source>
</evidence>